<dbReference type="VEuPathDB" id="AmoebaDB:EIN_251990"/>
<dbReference type="OMA" id="HMIGYIN"/>
<dbReference type="EMBL" id="KB206169">
    <property type="protein sequence ID" value="ELP95005.1"/>
    <property type="molecule type" value="Genomic_DNA"/>
</dbReference>
<protein>
    <recommendedName>
        <fullName evidence="1">RAVE complex protein Rav1 C-terminal domain-containing protein</fullName>
    </recommendedName>
</protein>
<gene>
    <name evidence="2" type="ORF">EIN_251990</name>
</gene>
<dbReference type="InterPro" id="IPR001680">
    <property type="entry name" value="WD40_rpt"/>
</dbReference>
<feature type="domain" description="RAVE complex protein Rav1 C-terminal" evidence="1">
    <location>
        <begin position="659"/>
        <end position="1032"/>
    </location>
</feature>
<dbReference type="InterPro" id="IPR036322">
    <property type="entry name" value="WD40_repeat_dom_sf"/>
</dbReference>
<dbReference type="PANTHER" id="PTHR13950">
    <property type="entry name" value="RABCONNECTIN-RELATED"/>
    <property type="match status" value="1"/>
</dbReference>
<organism evidence="2 3">
    <name type="scientific">Entamoeba invadens IP1</name>
    <dbReference type="NCBI Taxonomy" id="370355"/>
    <lineage>
        <taxon>Eukaryota</taxon>
        <taxon>Amoebozoa</taxon>
        <taxon>Evosea</taxon>
        <taxon>Archamoebae</taxon>
        <taxon>Mastigamoebida</taxon>
        <taxon>Entamoebidae</taxon>
        <taxon>Entamoeba</taxon>
    </lineage>
</organism>
<proteinExistence type="predicted"/>
<evidence type="ECO:0000313" key="2">
    <source>
        <dbReference type="EMBL" id="ELP95005.1"/>
    </source>
</evidence>
<reference evidence="2 3" key="1">
    <citation type="submission" date="2012-10" db="EMBL/GenBank/DDBJ databases">
        <authorList>
            <person name="Zafar N."/>
            <person name="Inman J."/>
            <person name="Hall N."/>
            <person name="Lorenzi H."/>
            <person name="Caler E."/>
        </authorList>
    </citation>
    <scope>NUCLEOTIDE SEQUENCE [LARGE SCALE GENOMIC DNA]</scope>
    <source>
        <strain evidence="2 3">IP1</strain>
    </source>
</reference>
<dbReference type="Proteomes" id="UP000014680">
    <property type="component" value="Unassembled WGS sequence"/>
</dbReference>
<dbReference type="Gene3D" id="2.130.10.10">
    <property type="entry name" value="YVTN repeat-like/Quinoprotein amine dehydrogenase"/>
    <property type="match status" value="1"/>
</dbReference>
<dbReference type="OrthoDB" id="342131at2759"/>
<dbReference type="RefSeq" id="XP_004261776.1">
    <property type="nucleotide sequence ID" value="XM_004261728.1"/>
</dbReference>
<dbReference type="SMART" id="SM00320">
    <property type="entry name" value="WD40"/>
    <property type="match status" value="3"/>
</dbReference>
<dbReference type="SUPFAM" id="SSF50978">
    <property type="entry name" value="WD40 repeat-like"/>
    <property type="match status" value="2"/>
</dbReference>
<dbReference type="GeneID" id="14893861"/>
<sequence length="1884" mass="213159">MKHINASYINPGVIDNETKWKWGEYKQFHMIGYINQSSLIILNADNLRVFQELVFTTPPLSFAFSRLGTLAVSTETQITIYHCEDTRTLFQPPQYVEYSKKVTNVDSIDFLSVPNDENNEFFVSTGVFIQVFEIKKREPTLIFSMPIVRQTQISACIDGEHFSTWSDNNLVKVWKYHAVARKVLVQYIKANGKIVSVTWRKNWTKDAPAMLLITDSVMTTLWYDNPSSTQSATFSLFCSTGMSIPKKDGLVSWMYYHHNLHNPYFPSAKANDTVKVVGFHSSTGCQRLLPKIDIPRKFSPDYLVQFDGKKIVFHVIEFTPNGTPILDQNDPVNVLASYNNVFNFKDTNAFIPMCTEALRGNAQPTQVSLCCRSEGRSALFSLKKVDNDLPKEFVEPQPLIVAGHTAEPHTIVVHQTQQYFVSISKKEAILWLIGGVQQYLGAYLKLVGVLELMKNYCFCDTYVVGCEKKKAVVYRLNKANCPELIGTTNLPYEATCVCSVGDKIAIGTEQGVLLYSIDTSMQLKGSIKVRGVIRMSTDQVDALYIGTEEANYVSKITRLAVLPLSLKGKIYSHQELRVCVVDNNKVSVYQKEASDVFELECNLGDASEDLVLMSGQRSGYISIAIGRGNVLEWWTPTTCSNIRVYNTGYEKLDSILFSDKIGALGTTKEGTSVIATGKKIFVFSKWEQNIQRVTKCIEPQQSYQLFHPRCLLQMIFAGCMKQTKVVLVVYLKTLKENKNFPLVYNDVYKIYHSMQLDSNQTNEYIAELITVLQQTQVKTLSTSEQGCVAGICEAIIQANQMEGLDECGINFYVAWKLDTSIGKFYGKLITPFDAVWAFHSEAIPLLCRELSGTKMNLEEALNVGVEFWLMNKPELLKNFLSDVAKVEFLKKKDPGDVAIIYVLLGRVPALAALYRMNQEMKIADFLVRDFSVDRNRIAAVKNGFVLTSQHKYSIAIAFFFLGEAIQEAVNVALDKLNNVGLAFLIVLFSKNVEKYMSELLLVEMKKRKEIFGELFCYLNLKRYSESNATLMKLTEEPNLLYFMEYLKNNTLLRQLYKVNEIEQSSFGMMRRNVHLYLRNRCAPLAFQLIDAQIEKTVTPEKTPSPAPPKNDDDWFDDLMSDTPAIVEKKKETSLDQCFPVLSCEFDVSVMKDLAKITAEHLMHRYIIVSKTGHAFTKNFVAPRIVPFLDQFGVEKETTMNMFYDICTLTDSIDLLCRASCESEAQDIPVAYKIQDTPFVSSFVDQGISVFSNSSRRGTDEDVRVSMSKHINAIKEGKLNVIKKSPPVPPKPASKTQSMSNCSCLGMQFINKAEEPLYAYLISRVFPPVHSLNALTHLYEEAHRIFLTHVEKKLVIPRQFLSMMIVLIFVVSGRRKNYDLILKLVTTPNRTVEGVCQILKEKIEEEEYVEKEMSDSEQFLTGLLILFTIPLISELLHDIDCEKIDSTLTKWTASLITYTSYLTPRTVLEIAPTEFSFRIFSKEIINFLEKECKGFESMLRLYTLVKETRADVLRSVLSKIFDSASIPTSINEVEPQINVPSSKNTLMIDTPPVNTFCCSADNNFVIYSTKDCIKRLAKVETSNDLRYCYYAMHPTTHKPARVVNFSVKCMDSNPKFPYFVVGTEDGLILIFKYSQDEAIIITAIHNNISPSLSGNGPKGYGIKNVRWNSVGTKLIACDMAGYVAVYRFTVNDITLVMSEKMFDQAVDAIFIGETMFFAAAGNREFPKKRGELVIGNLLQATPVVTRSLFEPINAICLVERYSSVLVSDEIGIKFVDIQTGRICSEKPFEKGVSAIAVDTYSICLFAGLSDGRIIMSHLPDLGEVDEIGRHQTKPRGGNLFKSMALSRYYSVNKLEILWFDKNAQPELYSCSNDGSLIQRSIIYFQ</sequence>
<evidence type="ECO:0000313" key="3">
    <source>
        <dbReference type="Proteomes" id="UP000014680"/>
    </source>
</evidence>
<dbReference type="InterPro" id="IPR022033">
    <property type="entry name" value="Rav1p_C"/>
</dbReference>
<evidence type="ECO:0000259" key="1">
    <source>
        <dbReference type="Pfam" id="PF12234"/>
    </source>
</evidence>
<dbReference type="PANTHER" id="PTHR13950:SF9">
    <property type="entry name" value="RABCONNECTIN-3A"/>
    <property type="match status" value="1"/>
</dbReference>
<dbReference type="Pfam" id="PF12234">
    <property type="entry name" value="Rav1p_C"/>
    <property type="match status" value="1"/>
</dbReference>
<dbReference type="KEGG" id="eiv:EIN_251990"/>
<name>A0A0A1UEJ8_ENTIV</name>
<dbReference type="GO" id="GO:0007035">
    <property type="term" value="P:vacuolar acidification"/>
    <property type="evidence" value="ECO:0007669"/>
    <property type="project" value="TreeGrafter"/>
</dbReference>
<dbReference type="InterPro" id="IPR015943">
    <property type="entry name" value="WD40/YVTN_repeat-like_dom_sf"/>
</dbReference>
<keyword evidence="3" id="KW-1185">Reference proteome</keyword>
<dbReference type="GO" id="GO:0043291">
    <property type="term" value="C:RAVE complex"/>
    <property type="evidence" value="ECO:0007669"/>
    <property type="project" value="TreeGrafter"/>
</dbReference>
<accession>A0A0A1UEJ8</accession>
<dbReference type="InterPro" id="IPR052208">
    <property type="entry name" value="DmX-like/RAVE_component"/>
</dbReference>